<comment type="pathway">
    <text evidence="4">Lipid metabolism.</text>
</comment>
<keyword evidence="10 16" id="KW-0548">Nucleotidyltransferase</keyword>
<evidence type="ECO:0000256" key="9">
    <source>
        <dbReference type="ARBA" id="ARBA00022692"/>
    </source>
</evidence>
<keyword evidence="9 16" id="KW-0812">Transmembrane</keyword>
<keyword evidence="11 17" id="KW-1133">Transmembrane helix</keyword>
<keyword evidence="20" id="KW-1185">Reference proteome</keyword>
<feature type="transmembrane region" description="Helical" evidence="17">
    <location>
        <begin position="420"/>
        <end position="441"/>
    </location>
</feature>
<evidence type="ECO:0000256" key="2">
    <source>
        <dbReference type="ARBA" id="ARBA00004141"/>
    </source>
</evidence>
<evidence type="ECO:0000256" key="7">
    <source>
        <dbReference type="ARBA" id="ARBA00022516"/>
    </source>
</evidence>
<evidence type="ECO:0000256" key="1">
    <source>
        <dbReference type="ARBA" id="ARBA00001698"/>
    </source>
</evidence>
<proteinExistence type="inferred from homology"/>
<keyword evidence="13 17" id="KW-0472">Membrane</keyword>
<dbReference type="OrthoDB" id="10260889at2759"/>
<dbReference type="GO" id="GO:0004605">
    <property type="term" value="F:phosphatidate cytidylyltransferase activity"/>
    <property type="evidence" value="ECO:0007669"/>
    <property type="project" value="UniProtKB-EC"/>
</dbReference>
<evidence type="ECO:0000313" key="20">
    <source>
        <dbReference type="Proteomes" id="UP001139887"/>
    </source>
</evidence>
<dbReference type="GO" id="GO:0005789">
    <property type="term" value="C:endoplasmic reticulum membrane"/>
    <property type="evidence" value="ECO:0007669"/>
    <property type="project" value="TreeGrafter"/>
</dbReference>
<keyword evidence="15" id="KW-1208">Phospholipid metabolism</keyword>
<evidence type="ECO:0000256" key="12">
    <source>
        <dbReference type="ARBA" id="ARBA00023098"/>
    </source>
</evidence>
<dbReference type="InterPro" id="IPR000374">
    <property type="entry name" value="PC_trans"/>
</dbReference>
<evidence type="ECO:0000313" key="19">
    <source>
        <dbReference type="EMBL" id="KAJ2846945.1"/>
    </source>
</evidence>
<keyword evidence="7" id="KW-0444">Lipid biosynthesis</keyword>
<comment type="catalytic activity">
    <reaction evidence="1 16">
        <text>a 1,2-diacyl-sn-glycero-3-phosphate + CTP + H(+) = a CDP-1,2-diacyl-sn-glycerol + diphosphate</text>
        <dbReference type="Rhea" id="RHEA:16229"/>
        <dbReference type="ChEBI" id="CHEBI:15378"/>
        <dbReference type="ChEBI" id="CHEBI:33019"/>
        <dbReference type="ChEBI" id="CHEBI:37563"/>
        <dbReference type="ChEBI" id="CHEBI:58332"/>
        <dbReference type="ChEBI" id="CHEBI:58608"/>
        <dbReference type="EC" id="2.7.7.41"/>
    </reaction>
</comment>
<dbReference type="Pfam" id="PF01148">
    <property type="entry name" value="CTP_transf_1"/>
    <property type="match status" value="1"/>
</dbReference>
<evidence type="ECO:0000256" key="13">
    <source>
        <dbReference type="ARBA" id="ARBA00023136"/>
    </source>
</evidence>
<evidence type="ECO:0000256" key="6">
    <source>
        <dbReference type="ARBA" id="ARBA00012487"/>
    </source>
</evidence>
<dbReference type="GO" id="GO:0008654">
    <property type="term" value="P:phospholipid biosynthetic process"/>
    <property type="evidence" value="ECO:0007669"/>
    <property type="project" value="UniProtKB-KW"/>
</dbReference>
<keyword evidence="12" id="KW-0443">Lipid metabolism</keyword>
<evidence type="ECO:0000259" key="18">
    <source>
        <dbReference type="Pfam" id="PF25037"/>
    </source>
</evidence>
<feature type="transmembrane region" description="Helical" evidence="17">
    <location>
        <begin position="520"/>
        <end position="539"/>
    </location>
</feature>
<comment type="caution">
    <text evidence="19">The sequence shown here is derived from an EMBL/GenBank/DDBJ whole genome shotgun (WGS) entry which is preliminary data.</text>
</comment>
<accession>A0A9W8LXX1</accession>
<feature type="transmembrane region" description="Helical" evidence="17">
    <location>
        <begin position="447"/>
        <end position="467"/>
    </location>
</feature>
<feature type="transmembrane region" description="Helical" evidence="17">
    <location>
        <begin position="479"/>
        <end position="500"/>
    </location>
</feature>
<dbReference type="AlphaFoldDB" id="A0A9W8LXX1"/>
<evidence type="ECO:0000256" key="14">
    <source>
        <dbReference type="ARBA" id="ARBA00023209"/>
    </source>
</evidence>
<dbReference type="PANTHER" id="PTHR13773">
    <property type="entry name" value="PHOSPHATIDATE CYTIDYLYLTRANSFERASE"/>
    <property type="match status" value="1"/>
</dbReference>
<comment type="pathway">
    <text evidence="3 16">Phospholipid metabolism; CDP-diacylglycerol biosynthesis; CDP-diacylglycerol from sn-glycerol 3-phosphate: step 3/3.</text>
</comment>
<evidence type="ECO:0000256" key="17">
    <source>
        <dbReference type="SAM" id="Phobius"/>
    </source>
</evidence>
<evidence type="ECO:0000256" key="5">
    <source>
        <dbReference type="ARBA" id="ARBA00010185"/>
    </source>
</evidence>
<comment type="similarity">
    <text evidence="5 16">Belongs to the CDS family.</text>
</comment>
<keyword evidence="8 16" id="KW-0808">Transferase</keyword>
<evidence type="ECO:0000256" key="10">
    <source>
        <dbReference type="ARBA" id="ARBA00022695"/>
    </source>
</evidence>
<sequence length="716" mass="79776">MSDRPQDFGFGLARGTASLFKKTVFGMTDSFSKFTDSMSKGLSAATLDPRFQTERSMSRVRNKPKHAIYGVARGAESLAKSVTSGIAGVVMRPLEGAEQEGVGGFFKGVGKGLVGVVTKPVVGMFDLASNVTEGIRNTTTVFERDLDRQRLPRHISRSGIITAYSAREALGQAWMRELNKGAYALDNYLAHLELPHSDMIVLLTYQRLIMFRRSKPDEAGMTVGAAGSSTETGTATGAVGISSATNAAKAHVEWEQEIKSLHSIQLETTGISLKLPATPEGYVPPGPFIPIADAQSRRWFYDRIKEAVKALVDDLPQEDSKKKWKNWRQRTIFTFVMIGGFFTVIALGPLSIMLMVLCLQVLIYREVISLSSVPKKERDLPWARAMNAYFLGCLEYYLYGQNIHRALKRHPWLEAHLQPVFAHHTFISFSMYLLGFVWFVSTLRKGYYRFQMGQFAWTHMALALVVMQSQFMIENIFEGIFWFFLPIALVIVNDIFAYVFGFFFGRHQLIELSPKKTWEGYIGGGLMTMAFGFMLTALLSDWKFMVCPPPNLHMTAFSHVQCDVNPVFKPREYAVPYPLASLLSAVLRRQVSTVLIRPVQFHSLAISAFASLIAPFGGFFASGVKRAFNIKDFGNSIPGHGGVTDRFDCQFIMAAFSHTYFTSFIKVSTVTVGSVFSAFLALTPDRQKELFENIQEYLHTSGSVDTAAIAMSNTGA</sequence>
<feature type="transmembrane region" description="Helical" evidence="17">
    <location>
        <begin position="604"/>
        <end position="624"/>
    </location>
</feature>
<evidence type="ECO:0000256" key="4">
    <source>
        <dbReference type="ARBA" id="ARBA00005189"/>
    </source>
</evidence>
<dbReference type="PROSITE" id="PS01315">
    <property type="entry name" value="CDS"/>
    <property type="match status" value="1"/>
</dbReference>
<dbReference type="InterPro" id="IPR016720">
    <property type="entry name" value="PC_Trfase_euk"/>
</dbReference>
<dbReference type="Pfam" id="PF25037">
    <property type="entry name" value="VPS13_C"/>
    <property type="match status" value="1"/>
</dbReference>
<dbReference type="InterPro" id="IPR056748">
    <property type="entry name" value="VPS13-like_C"/>
</dbReference>
<evidence type="ECO:0000256" key="15">
    <source>
        <dbReference type="ARBA" id="ARBA00023264"/>
    </source>
</evidence>
<evidence type="ECO:0000256" key="11">
    <source>
        <dbReference type="ARBA" id="ARBA00022989"/>
    </source>
</evidence>
<protein>
    <recommendedName>
        <fullName evidence="6 16">Phosphatidate cytidylyltransferase</fullName>
        <ecNumber evidence="6 16">2.7.7.41</ecNumber>
    </recommendedName>
</protein>
<reference evidence="19" key="1">
    <citation type="submission" date="2022-07" db="EMBL/GenBank/DDBJ databases">
        <title>Phylogenomic reconstructions and comparative analyses of Kickxellomycotina fungi.</title>
        <authorList>
            <person name="Reynolds N.K."/>
            <person name="Stajich J.E."/>
            <person name="Barry K."/>
            <person name="Grigoriev I.V."/>
            <person name="Crous P."/>
            <person name="Smith M.E."/>
        </authorList>
    </citation>
    <scope>NUCLEOTIDE SEQUENCE</scope>
    <source>
        <strain evidence="19">NRRL 1566</strain>
    </source>
</reference>
<keyword evidence="14" id="KW-0594">Phospholipid biosynthesis</keyword>
<feature type="transmembrane region" description="Helical" evidence="17">
    <location>
        <begin position="332"/>
        <end position="362"/>
    </location>
</feature>
<evidence type="ECO:0000256" key="3">
    <source>
        <dbReference type="ARBA" id="ARBA00005119"/>
    </source>
</evidence>
<dbReference type="Proteomes" id="UP001139887">
    <property type="component" value="Unassembled WGS sequence"/>
</dbReference>
<feature type="domain" description="Intermembrane lipid transfer protein VPS13-like C-terminal" evidence="18">
    <location>
        <begin position="150"/>
        <end position="215"/>
    </location>
</feature>
<dbReference type="EMBL" id="JANBUW010000418">
    <property type="protein sequence ID" value="KAJ2846945.1"/>
    <property type="molecule type" value="Genomic_DNA"/>
</dbReference>
<evidence type="ECO:0000256" key="16">
    <source>
        <dbReference type="RuleBase" id="RU003938"/>
    </source>
</evidence>
<name>A0A9W8LXX1_9FUNG</name>
<comment type="subcellular location">
    <subcellularLocation>
        <location evidence="2">Membrane</location>
        <topology evidence="2">Multi-pass membrane protein</topology>
    </subcellularLocation>
</comment>
<dbReference type="PANTHER" id="PTHR13773:SF8">
    <property type="entry name" value="PHOSPHATIDATE CYTIDYLYLTRANSFERASE, PHOTORECEPTOR-SPECIFIC"/>
    <property type="match status" value="1"/>
</dbReference>
<feature type="transmembrane region" description="Helical" evidence="17">
    <location>
        <begin position="660"/>
        <end position="682"/>
    </location>
</feature>
<gene>
    <name evidence="19" type="primary">CDS1</name>
    <name evidence="19" type="ORF">IWW36_004104</name>
</gene>
<evidence type="ECO:0000256" key="8">
    <source>
        <dbReference type="ARBA" id="ARBA00022679"/>
    </source>
</evidence>
<organism evidence="19 20">
    <name type="scientific">Coemansia brasiliensis</name>
    <dbReference type="NCBI Taxonomy" id="2650707"/>
    <lineage>
        <taxon>Eukaryota</taxon>
        <taxon>Fungi</taxon>
        <taxon>Fungi incertae sedis</taxon>
        <taxon>Zoopagomycota</taxon>
        <taxon>Kickxellomycotina</taxon>
        <taxon>Kickxellomycetes</taxon>
        <taxon>Kickxellales</taxon>
        <taxon>Kickxellaceae</taxon>
        <taxon>Coemansia</taxon>
    </lineage>
</organism>
<dbReference type="EC" id="2.7.7.41" evidence="6 16"/>